<dbReference type="InterPro" id="IPR036457">
    <property type="entry name" value="PPM-type-like_dom_sf"/>
</dbReference>
<dbReference type="Pfam" id="PF07228">
    <property type="entry name" value="SpoIIE"/>
    <property type="match status" value="1"/>
</dbReference>
<name>A0A2G5KDJ3_9RHOB</name>
<organism evidence="5 6">
    <name type="scientific">Paramylibacter kogurei</name>
    <dbReference type="NCBI Taxonomy" id="1889778"/>
    <lineage>
        <taxon>Bacteria</taxon>
        <taxon>Pseudomonadati</taxon>
        <taxon>Pseudomonadota</taxon>
        <taxon>Alphaproteobacteria</taxon>
        <taxon>Rhodobacterales</taxon>
        <taxon>Paracoccaceae</taxon>
        <taxon>Paramylibacter</taxon>
    </lineage>
</organism>
<dbReference type="SUPFAM" id="SSF81606">
    <property type="entry name" value="PP2C-like"/>
    <property type="match status" value="1"/>
</dbReference>
<gene>
    <name evidence="5" type="ORF">BFP76_11320</name>
</gene>
<dbReference type="PANTHER" id="PTHR43156">
    <property type="entry name" value="STAGE II SPORULATION PROTEIN E-RELATED"/>
    <property type="match status" value="1"/>
</dbReference>
<dbReference type="Gene3D" id="3.60.40.10">
    <property type="entry name" value="PPM-type phosphatase domain"/>
    <property type="match status" value="1"/>
</dbReference>
<evidence type="ECO:0000256" key="2">
    <source>
        <dbReference type="PROSITE-ProRule" id="PRU00169"/>
    </source>
</evidence>
<evidence type="ECO:0000259" key="4">
    <source>
        <dbReference type="PROSITE" id="PS50110"/>
    </source>
</evidence>
<dbReference type="Proteomes" id="UP000231516">
    <property type="component" value="Unassembled WGS sequence"/>
</dbReference>
<proteinExistence type="predicted"/>
<dbReference type="GO" id="GO:0000160">
    <property type="term" value="P:phosphorelay signal transduction system"/>
    <property type="evidence" value="ECO:0007669"/>
    <property type="project" value="InterPro"/>
</dbReference>
<dbReference type="InterPro" id="IPR001789">
    <property type="entry name" value="Sig_transdc_resp-reg_receiver"/>
</dbReference>
<dbReference type="PANTHER" id="PTHR43156:SF2">
    <property type="entry name" value="STAGE II SPORULATION PROTEIN E"/>
    <property type="match status" value="1"/>
</dbReference>
<keyword evidence="6" id="KW-1185">Reference proteome</keyword>
<feature type="modified residue" description="4-aspartylphosphate" evidence="2">
    <location>
        <position position="68"/>
    </location>
</feature>
<dbReference type="InterPro" id="IPR011006">
    <property type="entry name" value="CheY-like_superfamily"/>
</dbReference>
<feature type="domain" description="Response regulatory" evidence="4">
    <location>
        <begin position="19"/>
        <end position="135"/>
    </location>
</feature>
<evidence type="ECO:0000256" key="3">
    <source>
        <dbReference type="SAM" id="Coils"/>
    </source>
</evidence>
<dbReference type="SMART" id="SM00331">
    <property type="entry name" value="PP2C_SIG"/>
    <property type="match status" value="1"/>
</dbReference>
<accession>A0A2G5KDJ3</accession>
<reference evidence="5 6" key="1">
    <citation type="submission" date="2016-08" db="EMBL/GenBank/DDBJ databases">
        <title>Draft genome of Amylibacter sp. strain 4G11.</title>
        <authorList>
            <person name="Wong S.-K."/>
            <person name="Hamasaki K."/>
            <person name="Yoshizawa S."/>
        </authorList>
    </citation>
    <scope>NUCLEOTIDE SEQUENCE [LARGE SCALE GENOMIC DNA]</scope>
    <source>
        <strain evidence="5 6">4G11</strain>
    </source>
</reference>
<comment type="caution">
    <text evidence="5">The sequence shown here is derived from an EMBL/GenBank/DDBJ whole genome shotgun (WGS) entry which is preliminary data.</text>
</comment>
<dbReference type="SUPFAM" id="SSF52172">
    <property type="entry name" value="CheY-like"/>
    <property type="match status" value="1"/>
</dbReference>
<dbReference type="PROSITE" id="PS50110">
    <property type="entry name" value="RESPONSE_REGULATORY"/>
    <property type="match status" value="1"/>
</dbReference>
<keyword evidence="3" id="KW-0175">Coiled coil</keyword>
<dbReference type="EMBL" id="MDGM01000003">
    <property type="protein sequence ID" value="PIB26684.1"/>
    <property type="molecule type" value="Genomic_DNA"/>
</dbReference>
<evidence type="ECO:0000313" key="5">
    <source>
        <dbReference type="EMBL" id="PIB26684.1"/>
    </source>
</evidence>
<evidence type="ECO:0000256" key="1">
    <source>
        <dbReference type="ARBA" id="ARBA00022801"/>
    </source>
</evidence>
<protein>
    <submittedName>
        <fullName evidence="5">Fused response regulator/phosphatase</fullName>
    </submittedName>
</protein>
<keyword evidence="2" id="KW-0597">Phosphoprotein</keyword>
<feature type="coiled-coil region" evidence="3">
    <location>
        <begin position="148"/>
        <end position="175"/>
    </location>
</feature>
<dbReference type="Pfam" id="PF00072">
    <property type="entry name" value="Response_reg"/>
    <property type="match status" value="1"/>
</dbReference>
<sequence length="422" mass="46835">MELSATELNIGSQSNTPTRVLVVDDSKMQRKLVIALLKKWGFEIFEADSGKSALEICAQQTIDLVISDWVMPEMSGLAFCEKFRALPRERYGYFILLTSKSEKDDIAQGLDVGADDFLSKPVNSTELRSRIQAGQRVLDMEKQVHAQNAKTTEALAELQRVYGELNKDLLEAEKLQRSLIPENYTQLDNVELSNIFKSSGHVGGDLVGHFKIDQDRIGIYSLDVSGHGVSSALLTIRLAGYLSPFNKEQNIAFYKSNAGEFLVREPAEIALHLNELMLRDMSTELYFTLAYADVNLRNGECAIVQAGHPHPLIFNASNGITFLGSGGPPIGMIDGMVYETFYHRLVPNDKLLLHSDGLTECENPDGALLDEDGLSKILMRHAKSNGPELLNDILWDLADHAHGENFGDDVSAIMLEFSRDTK</sequence>
<dbReference type="SMART" id="SM00448">
    <property type="entry name" value="REC"/>
    <property type="match status" value="1"/>
</dbReference>
<dbReference type="GO" id="GO:0016791">
    <property type="term" value="F:phosphatase activity"/>
    <property type="evidence" value="ECO:0007669"/>
    <property type="project" value="TreeGrafter"/>
</dbReference>
<dbReference type="InterPro" id="IPR052016">
    <property type="entry name" value="Bact_Sigma-Reg"/>
</dbReference>
<keyword evidence="1" id="KW-0378">Hydrolase</keyword>
<dbReference type="InterPro" id="IPR001932">
    <property type="entry name" value="PPM-type_phosphatase-like_dom"/>
</dbReference>
<dbReference type="AlphaFoldDB" id="A0A2G5KDJ3"/>
<evidence type="ECO:0000313" key="6">
    <source>
        <dbReference type="Proteomes" id="UP000231516"/>
    </source>
</evidence>
<dbReference type="Gene3D" id="3.40.50.2300">
    <property type="match status" value="1"/>
</dbReference>